<reference evidence="3 4" key="1">
    <citation type="journal article" date="2016" name="PLoS Pathog.">
        <title>Biosynthesis of antibiotic leucinostatins in bio-control fungus Purpureocillium lilacinum and their inhibition on phytophthora revealed by genome mining.</title>
        <authorList>
            <person name="Wang G."/>
            <person name="Liu Z."/>
            <person name="Lin R."/>
            <person name="Li E."/>
            <person name="Mao Z."/>
            <person name="Ling J."/>
            <person name="Yang Y."/>
            <person name="Yin W.B."/>
            <person name="Xie B."/>
        </authorList>
    </citation>
    <scope>NUCLEOTIDE SEQUENCE [LARGE SCALE GENOMIC DNA]</scope>
    <source>
        <strain evidence="3">170</strain>
    </source>
</reference>
<dbReference type="InterPro" id="IPR028095">
    <property type="entry name" value="Mso1_N_dom"/>
</dbReference>
<dbReference type="RefSeq" id="XP_018142390.1">
    <property type="nucleotide sequence ID" value="XM_018291761.1"/>
</dbReference>
<accession>A0A179FHP1</accession>
<feature type="compositionally biased region" description="Gly residues" evidence="1">
    <location>
        <begin position="81"/>
        <end position="93"/>
    </location>
</feature>
<feature type="compositionally biased region" description="Low complexity" evidence="1">
    <location>
        <begin position="99"/>
        <end position="114"/>
    </location>
</feature>
<evidence type="ECO:0000259" key="2">
    <source>
        <dbReference type="Pfam" id="PF14475"/>
    </source>
</evidence>
<sequence length="212" mass="22497">MTSWYSNILTKTTSQISSLRSTLLASEADGDTEDDTHVCRVLRNYYTDKGRPLPGWLPPDPKAPVQPVQQPLYVQPQVGSRYGGLQGNTGGGFSSLWDSGPQQQQPQQQQSLRQGRGGGGREEVMARPLPSQRAGSYQGTGQAGAGGAGSAQDRLKQRLWGAGRQSPGQAGGQFQPPGNGGNDDKFAPGGPYSQDGRGRGRMGLPSGPRGYR</sequence>
<comment type="caution">
    <text evidence="3">The sequence shown here is derived from an EMBL/GenBank/DDBJ whole genome shotgun (WGS) entry which is preliminary data.</text>
</comment>
<dbReference type="EMBL" id="LSBJ02000005">
    <property type="protein sequence ID" value="OAQ65076.1"/>
    <property type="molecule type" value="Genomic_DNA"/>
</dbReference>
<feature type="region of interest" description="Disordered" evidence="1">
    <location>
        <begin position="78"/>
        <end position="212"/>
    </location>
</feature>
<feature type="domain" description="Mso1 N-terminal" evidence="2">
    <location>
        <begin position="18"/>
        <end position="57"/>
    </location>
</feature>
<dbReference type="GeneID" id="28855755"/>
<dbReference type="OrthoDB" id="2683368at2759"/>
<gene>
    <name evidence="3" type="ORF">VFPPC_13990</name>
</gene>
<name>A0A179FHP1_METCM</name>
<dbReference type="Pfam" id="PF14475">
    <property type="entry name" value="Mso1_Sec1_bdg"/>
    <property type="match status" value="1"/>
</dbReference>
<evidence type="ECO:0000256" key="1">
    <source>
        <dbReference type="SAM" id="MobiDB-lite"/>
    </source>
</evidence>
<dbReference type="Proteomes" id="UP000078397">
    <property type="component" value="Unassembled WGS sequence"/>
</dbReference>
<dbReference type="KEGG" id="pchm:VFPPC_13990"/>
<evidence type="ECO:0000313" key="4">
    <source>
        <dbReference type="Proteomes" id="UP000078397"/>
    </source>
</evidence>
<keyword evidence="4" id="KW-1185">Reference proteome</keyword>
<protein>
    <submittedName>
        <fullName evidence="3">Sec1-binding region of mso1 domain-containing protein</fullName>
    </submittedName>
</protein>
<organism evidence="3 4">
    <name type="scientific">Pochonia chlamydosporia 170</name>
    <dbReference type="NCBI Taxonomy" id="1380566"/>
    <lineage>
        <taxon>Eukaryota</taxon>
        <taxon>Fungi</taxon>
        <taxon>Dikarya</taxon>
        <taxon>Ascomycota</taxon>
        <taxon>Pezizomycotina</taxon>
        <taxon>Sordariomycetes</taxon>
        <taxon>Hypocreomycetidae</taxon>
        <taxon>Hypocreales</taxon>
        <taxon>Clavicipitaceae</taxon>
        <taxon>Pochonia</taxon>
    </lineage>
</organism>
<dbReference type="AlphaFoldDB" id="A0A179FHP1"/>
<evidence type="ECO:0000313" key="3">
    <source>
        <dbReference type="EMBL" id="OAQ65076.1"/>
    </source>
</evidence>
<proteinExistence type="predicted"/>